<dbReference type="STRING" id="4072.A0A2G2XU26"/>
<dbReference type="EMBL" id="AYRZ02000870">
    <property type="protein sequence ID" value="PHT60811.1"/>
    <property type="molecule type" value="Genomic_DNA"/>
</dbReference>
<organism evidence="2 3">
    <name type="scientific">Capsicum annuum</name>
    <name type="common">Capsicum pepper</name>
    <dbReference type="NCBI Taxonomy" id="4072"/>
    <lineage>
        <taxon>Eukaryota</taxon>
        <taxon>Viridiplantae</taxon>
        <taxon>Streptophyta</taxon>
        <taxon>Embryophyta</taxon>
        <taxon>Tracheophyta</taxon>
        <taxon>Spermatophyta</taxon>
        <taxon>Magnoliopsida</taxon>
        <taxon>eudicotyledons</taxon>
        <taxon>Gunneridae</taxon>
        <taxon>Pentapetalae</taxon>
        <taxon>asterids</taxon>
        <taxon>lamiids</taxon>
        <taxon>Solanales</taxon>
        <taxon>Solanaceae</taxon>
        <taxon>Solanoideae</taxon>
        <taxon>Capsiceae</taxon>
        <taxon>Capsicum</taxon>
    </lineage>
</organism>
<comment type="caution">
    <text evidence="2">The sequence shown here is derived from an EMBL/GenBank/DDBJ whole genome shotgun (WGS) entry which is preliminary data.</text>
</comment>
<dbReference type="Proteomes" id="UP000222542">
    <property type="component" value="Unassembled WGS sequence"/>
</dbReference>
<evidence type="ECO:0000313" key="2">
    <source>
        <dbReference type="EMBL" id="PHT60811.1"/>
    </source>
</evidence>
<protein>
    <submittedName>
        <fullName evidence="2">Uncharacterized protein</fullName>
    </submittedName>
</protein>
<reference evidence="2 3" key="2">
    <citation type="journal article" date="2017" name="Genome Biol.">
        <title>New reference genome sequences of hot pepper reveal the massive evolution of plant disease-resistance genes by retroduplication.</title>
        <authorList>
            <person name="Kim S."/>
            <person name="Park J."/>
            <person name="Yeom S.I."/>
            <person name="Kim Y.M."/>
            <person name="Seo E."/>
            <person name="Kim K.T."/>
            <person name="Kim M.S."/>
            <person name="Lee J.M."/>
            <person name="Cheong K."/>
            <person name="Shin H.S."/>
            <person name="Kim S.B."/>
            <person name="Han K."/>
            <person name="Lee J."/>
            <person name="Park M."/>
            <person name="Lee H.A."/>
            <person name="Lee H.Y."/>
            <person name="Lee Y."/>
            <person name="Oh S."/>
            <person name="Lee J.H."/>
            <person name="Choi E."/>
            <person name="Choi E."/>
            <person name="Lee S.E."/>
            <person name="Jeon J."/>
            <person name="Kim H."/>
            <person name="Choi G."/>
            <person name="Song H."/>
            <person name="Lee J."/>
            <person name="Lee S.C."/>
            <person name="Kwon J.K."/>
            <person name="Lee H.Y."/>
            <person name="Koo N."/>
            <person name="Hong Y."/>
            <person name="Kim R.W."/>
            <person name="Kang W.H."/>
            <person name="Huh J.H."/>
            <person name="Kang B.C."/>
            <person name="Yang T.J."/>
            <person name="Lee Y.H."/>
            <person name="Bennetzen J.L."/>
            <person name="Choi D."/>
        </authorList>
    </citation>
    <scope>NUCLEOTIDE SEQUENCE [LARGE SCALE GENOMIC DNA]</scope>
    <source>
        <strain evidence="3">cv. CM334</strain>
    </source>
</reference>
<feature type="compositionally biased region" description="Low complexity" evidence="1">
    <location>
        <begin position="60"/>
        <end position="80"/>
    </location>
</feature>
<sequence>MPSGDSKGCDTAKNAQSHQQKVDSMESITVAQKEEEDEIDESEITEDSEVTDPSTEAKTECSPSEPACAESESNSHASSELTDSAIDESEIQSPTSRTRGSLAAFFSNRVNRH</sequence>
<feature type="compositionally biased region" description="Acidic residues" evidence="1">
    <location>
        <begin position="34"/>
        <end position="50"/>
    </location>
</feature>
<name>A0A2G2XU26_CAPAN</name>
<proteinExistence type="predicted"/>
<dbReference type="AlphaFoldDB" id="A0A2G2XU26"/>
<evidence type="ECO:0000313" key="3">
    <source>
        <dbReference type="Proteomes" id="UP000222542"/>
    </source>
</evidence>
<accession>A0A2G2XU26</accession>
<keyword evidence="3" id="KW-1185">Reference proteome</keyword>
<feature type="region of interest" description="Disordered" evidence="1">
    <location>
        <begin position="1"/>
        <end position="113"/>
    </location>
</feature>
<gene>
    <name evidence="2" type="ORF">T459_35337</name>
</gene>
<evidence type="ECO:0000256" key="1">
    <source>
        <dbReference type="SAM" id="MobiDB-lite"/>
    </source>
</evidence>
<reference evidence="2 3" key="1">
    <citation type="journal article" date="2014" name="Nat. Genet.">
        <title>Genome sequence of the hot pepper provides insights into the evolution of pungency in Capsicum species.</title>
        <authorList>
            <person name="Kim S."/>
            <person name="Park M."/>
            <person name="Yeom S.I."/>
            <person name="Kim Y.M."/>
            <person name="Lee J.M."/>
            <person name="Lee H.A."/>
            <person name="Seo E."/>
            <person name="Choi J."/>
            <person name="Cheong K."/>
            <person name="Kim K.T."/>
            <person name="Jung K."/>
            <person name="Lee G.W."/>
            <person name="Oh S.K."/>
            <person name="Bae C."/>
            <person name="Kim S.B."/>
            <person name="Lee H.Y."/>
            <person name="Kim S.Y."/>
            <person name="Kim M.S."/>
            <person name="Kang B.C."/>
            <person name="Jo Y.D."/>
            <person name="Yang H.B."/>
            <person name="Jeong H.J."/>
            <person name="Kang W.H."/>
            <person name="Kwon J.K."/>
            <person name="Shin C."/>
            <person name="Lim J.Y."/>
            <person name="Park J.H."/>
            <person name="Huh J.H."/>
            <person name="Kim J.S."/>
            <person name="Kim B.D."/>
            <person name="Cohen O."/>
            <person name="Paran I."/>
            <person name="Suh M.C."/>
            <person name="Lee S.B."/>
            <person name="Kim Y.K."/>
            <person name="Shin Y."/>
            <person name="Noh S.J."/>
            <person name="Park J."/>
            <person name="Seo Y.S."/>
            <person name="Kwon S.Y."/>
            <person name="Kim H.A."/>
            <person name="Park J.M."/>
            <person name="Kim H.J."/>
            <person name="Choi S.B."/>
            <person name="Bosland P.W."/>
            <person name="Reeves G."/>
            <person name="Jo S.H."/>
            <person name="Lee B.W."/>
            <person name="Cho H.T."/>
            <person name="Choi H.S."/>
            <person name="Lee M.S."/>
            <person name="Yu Y."/>
            <person name="Do Choi Y."/>
            <person name="Park B.S."/>
            <person name="van Deynze A."/>
            <person name="Ashrafi H."/>
            <person name="Hill T."/>
            <person name="Kim W.T."/>
            <person name="Pai H.S."/>
            <person name="Ahn H.K."/>
            <person name="Yeam I."/>
            <person name="Giovannoni J.J."/>
            <person name="Rose J.K."/>
            <person name="Sorensen I."/>
            <person name="Lee S.J."/>
            <person name="Kim R.W."/>
            <person name="Choi I.Y."/>
            <person name="Choi B.S."/>
            <person name="Lim J.S."/>
            <person name="Lee Y.H."/>
            <person name="Choi D."/>
        </authorList>
    </citation>
    <scope>NUCLEOTIDE SEQUENCE [LARGE SCALE GENOMIC DNA]</scope>
    <source>
        <strain evidence="3">cv. CM334</strain>
    </source>
</reference>
<dbReference type="Gramene" id="PHT60811">
    <property type="protein sequence ID" value="PHT60811"/>
    <property type="gene ID" value="T459_35337"/>
</dbReference>